<evidence type="ECO:0000256" key="1">
    <source>
        <dbReference type="SAM" id="Coils"/>
    </source>
</evidence>
<evidence type="ECO:0000313" key="5">
    <source>
        <dbReference type="Proteomes" id="UP000005756"/>
    </source>
</evidence>
<reference evidence="4 6" key="2">
    <citation type="submission" date="2017-07" db="EMBL/GenBank/DDBJ databases">
        <title>Shotgun whole genome sequences of three halophilic bacterial isolates.</title>
        <authorList>
            <person name="Pozzo T."/>
            <person name="Higdon S.M."/>
            <person name="Quillaguaman J."/>
        </authorList>
    </citation>
    <scope>NUCLEOTIDE SEQUENCE [LARGE SCALE GENOMIC DNA]</scope>
    <source>
        <strain evidence="4 6">LC1</strain>
    </source>
</reference>
<evidence type="ECO:0000259" key="2">
    <source>
        <dbReference type="Pfam" id="PF13271"/>
    </source>
</evidence>
<evidence type="ECO:0000313" key="4">
    <source>
        <dbReference type="EMBL" id="OZT75162.1"/>
    </source>
</evidence>
<dbReference type="RefSeq" id="WP_007113777.1">
    <property type="nucleotide sequence ID" value="NZ_JH393258.1"/>
</dbReference>
<sequence>MKKRLQVFISSTYIDLIEERQAAVGAVLKSGHIPAGMELFTAGDKSQLEIIKRWIDESDVYMLILGGRYGSVEPESGVSYTELEYNYALENDKPLFSVVIKEDALEEKVKVVGTSILEKERPAELKIFREKVLSNMSSFFEDEKDIRLCVMESLPDIASTRELSGWVSGSEVPNSKTLIDEITQLSKQVAELSKENAVLKEKALIGKKDNTETEFNDLKTVLKSIEIKIPPSSTGEDKELELDLFSLLIQLKDTIVTGVTNQPGQHDSYSFIYHNVCPKLQIHGIVNNEKVAGVRWRRFSITKLGQEFLAYIERNKFLVNT</sequence>
<dbReference type="EMBL" id="NPEY01000003">
    <property type="protein sequence ID" value="OZT75162.1"/>
    <property type="molecule type" value="Genomic_DNA"/>
</dbReference>
<dbReference type="Pfam" id="PF13271">
    <property type="entry name" value="DUF4062"/>
    <property type="match status" value="1"/>
</dbReference>
<keyword evidence="6" id="KW-1185">Reference proteome</keyword>
<dbReference type="Proteomes" id="UP000005756">
    <property type="component" value="Unassembled WGS sequence"/>
</dbReference>
<gene>
    <name evidence="4" type="ORF">CE457_05250</name>
    <name evidence="3" type="ORF">KUC_2828</name>
</gene>
<dbReference type="OrthoDB" id="72299at2"/>
<organism evidence="3 5">
    <name type="scientific">Vreelandella boliviensis LC1</name>
    <dbReference type="NCBI Taxonomy" id="1072583"/>
    <lineage>
        <taxon>Bacteria</taxon>
        <taxon>Pseudomonadati</taxon>
        <taxon>Pseudomonadota</taxon>
        <taxon>Gammaproteobacteria</taxon>
        <taxon>Oceanospirillales</taxon>
        <taxon>Halomonadaceae</taxon>
        <taxon>Vreelandella</taxon>
    </lineage>
</organism>
<protein>
    <submittedName>
        <fullName evidence="4">DUF4062 domain-containing protein</fullName>
    </submittedName>
</protein>
<reference evidence="3 5" key="1">
    <citation type="submission" date="2011-10" db="EMBL/GenBank/DDBJ databases">
        <authorList>
            <person name="Quillaguamn J."/>
            <person name="Guzmn D."/>
            <person name="Balderrama-Subieta A."/>
            <person name="Cardona-Ortuo C."/>
            <person name="Guevara-Martnez M."/>
            <person name="Callisaya-Quispe N."/>
        </authorList>
    </citation>
    <scope>NUCLEOTIDE SEQUENCE [LARGE SCALE GENOMIC DNA]</scope>
    <source>
        <strain evidence="3 5">LC1</strain>
    </source>
</reference>
<evidence type="ECO:0000313" key="6">
    <source>
        <dbReference type="Proteomes" id="UP000216538"/>
    </source>
</evidence>
<accession>A0A265E0Q9</accession>
<feature type="coiled-coil region" evidence="1">
    <location>
        <begin position="175"/>
        <end position="228"/>
    </location>
</feature>
<name>A0A265E0Q9_9GAMM</name>
<proteinExistence type="predicted"/>
<keyword evidence="1" id="KW-0175">Coiled coil</keyword>
<dbReference type="InterPro" id="IPR025139">
    <property type="entry name" value="DUF4062"/>
</dbReference>
<evidence type="ECO:0000313" key="3">
    <source>
        <dbReference type="EMBL" id="EHJ92870.1"/>
    </source>
</evidence>
<dbReference type="Proteomes" id="UP000216538">
    <property type="component" value="Unassembled WGS sequence"/>
</dbReference>
<feature type="domain" description="DUF4062" evidence="2">
    <location>
        <begin position="6"/>
        <end position="88"/>
    </location>
</feature>
<dbReference type="EMBL" id="JH393258">
    <property type="protein sequence ID" value="EHJ92870.1"/>
    <property type="molecule type" value="Genomic_DNA"/>
</dbReference>
<dbReference type="AlphaFoldDB" id="A0A265E0Q9"/>